<keyword evidence="2" id="KW-1185">Reference proteome</keyword>
<gene>
    <name evidence="1" type="ORF">QFC22_004768</name>
</gene>
<evidence type="ECO:0000313" key="2">
    <source>
        <dbReference type="Proteomes" id="UP001243375"/>
    </source>
</evidence>
<evidence type="ECO:0000313" key="1">
    <source>
        <dbReference type="EMBL" id="KAJ9116328.1"/>
    </source>
</evidence>
<organism evidence="1 2">
    <name type="scientific">Naganishia vaughanmartiniae</name>
    <dbReference type="NCBI Taxonomy" id="1424756"/>
    <lineage>
        <taxon>Eukaryota</taxon>
        <taxon>Fungi</taxon>
        <taxon>Dikarya</taxon>
        <taxon>Basidiomycota</taxon>
        <taxon>Agaricomycotina</taxon>
        <taxon>Tremellomycetes</taxon>
        <taxon>Filobasidiales</taxon>
        <taxon>Filobasidiaceae</taxon>
        <taxon>Naganishia</taxon>
    </lineage>
</organism>
<proteinExistence type="predicted"/>
<comment type="caution">
    <text evidence="1">The sequence shown here is derived from an EMBL/GenBank/DDBJ whole genome shotgun (WGS) entry which is preliminary data.</text>
</comment>
<sequence>MSRTERRGAFASMLGLRALAELDFHAVLHKVGCAVPYQVHAGISYPMSGDDHSTATLETWAFLIQAIDEAGDNEDAVVRIPTRVTIDINKAVIPAFEGKVLRAVLPVDVGDDAEYEVDLVDDTTPI</sequence>
<accession>A0ACC2WXY9</accession>
<protein>
    <submittedName>
        <fullName evidence="1">Uncharacterized protein</fullName>
    </submittedName>
</protein>
<dbReference type="EMBL" id="JASBWU010000014">
    <property type="protein sequence ID" value="KAJ9116328.1"/>
    <property type="molecule type" value="Genomic_DNA"/>
</dbReference>
<name>A0ACC2WXY9_9TREE</name>
<reference evidence="1" key="1">
    <citation type="submission" date="2023-04" db="EMBL/GenBank/DDBJ databases">
        <title>Draft Genome sequencing of Naganishia species isolated from polar environments using Oxford Nanopore Technology.</title>
        <authorList>
            <person name="Leo P."/>
            <person name="Venkateswaran K."/>
        </authorList>
    </citation>
    <scope>NUCLEOTIDE SEQUENCE</scope>
    <source>
        <strain evidence="1">MNA-CCFEE 5425</strain>
    </source>
</reference>
<dbReference type="Proteomes" id="UP001243375">
    <property type="component" value="Unassembled WGS sequence"/>
</dbReference>